<evidence type="ECO:0000313" key="3">
    <source>
        <dbReference type="Proteomes" id="UP000198341"/>
    </source>
</evidence>
<dbReference type="OrthoDB" id="415230at2759"/>
<dbReference type="GeneID" id="19016059"/>
<reference evidence="2 3" key="1">
    <citation type="submission" date="2011-10" db="EMBL/GenBank/DDBJ databases">
        <authorList>
            <person name="Genoscope - CEA"/>
        </authorList>
    </citation>
    <scope>NUCLEOTIDE SEQUENCE [LARGE SCALE GENOMIC DNA]</scope>
    <source>
        <strain evidence="2 3">RCC 1105</strain>
    </source>
</reference>
<feature type="region of interest" description="Disordered" evidence="1">
    <location>
        <begin position="71"/>
        <end position="111"/>
    </location>
</feature>
<dbReference type="Proteomes" id="UP000198341">
    <property type="component" value="Chromosome 4"/>
</dbReference>
<dbReference type="PANTHER" id="PTHR35378:SF1">
    <property type="entry name" value="C2H2-TYPE DOMAIN-CONTAINING PROTEIN"/>
    <property type="match status" value="1"/>
</dbReference>
<name>K8EV68_9CHLO</name>
<feature type="compositionally biased region" description="Basic residues" evidence="1">
    <location>
        <begin position="99"/>
        <end position="109"/>
    </location>
</feature>
<dbReference type="RefSeq" id="XP_007513830.1">
    <property type="nucleotide sequence ID" value="XM_007513768.1"/>
</dbReference>
<feature type="compositionally biased region" description="Acidic residues" evidence="1">
    <location>
        <begin position="81"/>
        <end position="94"/>
    </location>
</feature>
<dbReference type="EMBL" id="FO082275">
    <property type="protein sequence ID" value="CCO16355.1"/>
    <property type="molecule type" value="Genomic_DNA"/>
</dbReference>
<evidence type="ECO:0000313" key="2">
    <source>
        <dbReference type="EMBL" id="CCO16355.1"/>
    </source>
</evidence>
<protein>
    <submittedName>
        <fullName evidence="2">Uncharacterized protein</fullName>
    </submittedName>
</protein>
<dbReference type="KEGG" id="bpg:Bathy04g00330"/>
<accession>K8EV68</accession>
<proteinExistence type="predicted"/>
<evidence type="ECO:0000256" key="1">
    <source>
        <dbReference type="SAM" id="MobiDB-lite"/>
    </source>
</evidence>
<dbReference type="PANTHER" id="PTHR35378">
    <property type="entry name" value="UNNAMED PRODUCT"/>
    <property type="match status" value="1"/>
</dbReference>
<sequence length="194" mass="22358">MGGKKAPNNNNNNNNNNNSVVFVELKPSEIYFTFSKISDTFSGCSKTLMETLLQLEKRDISSRDIPAVAVVEIDKPTAGDEREEDDEESDDEEEDRRKSSARKKKKKNKMKTEKIFVSMNNRRLWVFKEAEKRGILQTIRVRLQPKEVGERLARKGSRNFRLDRISLDARIVAEKATAVVVDKEEEEEEPPRVE</sequence>
<gene>
    <name evidence="2" type="ORF">Bathy04g00330</name>
</gene>
<keyword evidence="3" id="KW-1185">Reference proteome</keyword>
<organism evidence="2 3">
    <name type="scientific">Bathycoccus prasinos</name>
    <dbReference type="NCBI Taxonomy" id="41875"/>
    <lineage>
        <taxon>Eukaryota</taxon>
        <taxon>Viridiplantae</taxon>
        <taxon>Chlorophyta</taxon>
        <taxon>Mamiellophyceae</taxon>
        <taxon>Mamiellales</taxon>
        <taxon>Bathycoccaceae</taxon>
        <taxon>Bathycoccus</taxon>
    </lineage>
</organism>
<dbReference type="AlphaFoldDB" id="K8EV68"/>